<keyword evidence="1" id="KW-0472">Membrane</keyword>
<dbReference type="PANTHER" id="PTHR34980">
    <property type="entry name" value="INNER MEMBRANE PROTEIN-RELATED-RELATED"/>
    <property type="match status" value="1"/>
</dbReference>
<evidence type="ECO:0000313" key="2">
    <source>
        <dbReference type="EMBL" id="MBU2788778.1"/>
    </source>
</evidence>
<feature type="transmembrane region" description="Helical" evidence="1">
    <location>
        <begin position="25"/>
        <end position="46"/>
    </location>
</feature>
<keyword evidence="1" id="KW-1133">Transmembrane helix</keyword>
<dbReference type="EMBL" id="JAAXYO010000165">
    <property type="protein sequence ID" value="MBU2788778.1"/>
    <property type="molecule type" value="Genomic_DNA"/>
</dbReference>
<proteinExistence type="predicted"/>
<dbReference type="PANTHER" id="PTHR34980:SF2">
    <property type="entry name" value="INNER MEMBRANE PROTEIN YHAH-RELATED"/>
    <property type="match status" value="1"/>
</dbReference>
<dbReference type="Pfam" id="PF05656">
    <property type="entry name" value="DUF805"/>
    <property type="match status" value="1"/>
</dbReference>
<keyword evidence="1" id="KW-0812">Transmembrane</keyword>
<accession>A0AAE3CKE4</accession>
<protein>
    <submittedName>
        <fullName evidence="2">DUF805 domain-containing protein</fullName>
    </submittedName>
</protein>
<dbReference type="InterPro" id="IPR008523">
    <property type="entry name" value="DUF805"/>
</dbReference>
<reference evidence="2" key="1">
    <citation type="journal article" date="2021" name="ISME J.">
        <title>Genomic evolution of the class Acidithiobacillia: deep-branching Proteobacteria living in extreme acidic conditions.</title>
        <authorList>
            <person name="Moya-Beltran A."/>
            <person name="Beard S."/>
            <person name="Rojas-Villalobos C."/>
            <person name="Issotta F."/>
            <person name="Gallardo Y."/>
            <person name="Ulloa R."/>
            <person name="Giaveno A."/>
            <person name="Degli Esposti M."/>
            <person name="Johnson D.B."/>
            <person name="Quatrini R."/>
        </authorList>
    </citation>
    <scope>NUCLEOTIDE SEQUENCE</scope>
    <source>
        <strain evidence="2">VAN18-1</strain>
    </source>
</reference>
<keyword evidence="3" id="KW-1185">Reference proteome</keyword>
<dbReference type="GO" id="GO:0005886">
    <property type="term" value="C:plasma membrane"/>
    <property type="evidence" value="ECO:0007669"/>
    <property type="project" value="TreeGrafter"/>
</dbReference>
<name>A0AAE3CKE4_9PROT</name>
<gene>
    <name evidence="2" type="ORF">HFQ13_11310</name>
</gene>
<organism evidence="2 3">
    <name type="scientific">Igneacidithiobacillus copahuensis</name>
    <dbReference type="NCBI Taxonomy" id="2724909"/>
    <lineage>
        <taxon>Bacteria</taxon>
        <taxon>Pseudomonadati</taxon>
        <taxon>Pseudomonadota</taxon>
        <taxon>Acidithiobacillia</taxon>
        <taxon>Acidithiobacillales</taxon>
        <taxon>Acidithiobacillaceae</taxon>
        <taxon>Igneacidithiobacillus</taxon>
    </lineage>
</organism>
<dbReference type="AlphaFoldDB" id="A0AAE3CKE4"/>
<evidence type="ECO:0000256" key="1">
    <source>
        <dbReference type="SAM" id="Phobius"/>
    </source>
</evidence>
<comment type="caution">
    <text evidence="2">The sequence shown here is derived from an EMBL/GenBank/DDBJ whole genome shotgun (WGS) entry which is preliminary data.</text>
</comment>
<evidence type="ECO:0000313" key="3">
    <source>
        <dbReference type="Proteomes" id="UP001197378"/>
    </source>
</evidence>
<feature type="transmembrane region" description="Helical" evidence="1">
    <location>
        <begin position="58"/>
        <end position="78"/>
    </location>
</feature>
<dbReference type="Proteomes" id="UP001197378">
    <property type="component" value="Unassembled WGS sequence"/>
</dbReference>
<feature type="transmembrane region" description="Helical" evidence="1">
    <location>
        <begin position="90"/>
        <end position="113"/>
    </location>
</feature>
<sequence length="131" mass="14643">MIDAYTHAIFHNYARFDGRMSRAEYWWFALFNFLIFIGIVILGGILGAYSAGEKSTSGVLVIGLYGIYLLATFLPNLATQARRLHDVGLSAWLLLLYFVPYIGSLALLIITIFPARPAGERFGPYYDSVPV</sequence>